<feature type="compositionally biased region" description="Polar residues" evidence="15">
    <location>
        <begin position="230"/>
        <end position="240"/>
    </location>
</feature>
<keyword evidence="2" id="KW-0488">Methylation</keyword>
<evidence type="ECO:0000256" key="12">
    <source>
        <dbReference type="ARBA" id="ARBA00023242"/>
    </source>
</evidence>
<evidence type="ECO:0000256" key="4">
    <source>
        <dbReference type="ARBA" id="ARBA00022499"/>
    </source>
</evidence>
<keyword evidence="5" id="KW-0597">Phosphoprotein</keyword>
<evidence type="ECO:0000256" key="13">
    <source>
        <dbReference type="PROSITE-ProRule" id="PRU00176"/>
    </source>
</evidence>
<dbReference type="SUPFAM" id="SSF68906">
    <property type="entry name" value="SAP domain"/>
    <property type="match status" value="1"/>
</dbReference>
<feature type="coiled-coil region" evidence="14">
    <location>
        <begin position="156"/>
        <end position="193"/>
    </location>
</feature>
<evidence type="ECO:0000256" key="6">
    <source>
        <dbReference type="ARBA" id="ARBA00022843"/>
    </source>
</evidence>
<dbReference type="SMART" id="SM00360">
    <property type="entry name" value="RRM"/>
    <property type="match status" value="1"/>
</dbReference>
<evidence type="ECO:0008006" key="20">
    <source>
        <dbReference type="Google" id="ProtNLM"/>
    </source>
</evidence>
<feature type="region of interest" description="Disordered" evidence="15">
    <location>
        <begin position="346"/>
        <end position="412"/>
    </location>
</feature>
<evidence type="ECO:0000256" key="14">
    <source>
        <dbReference type="SAM" id="Coils"/>
    </source>
</evidence>
<dbReference type="InterPro" id="IPR035979">
    <property type="entry name" value="RBD_domain_sf"/>
</dbReference>
<dbReference type="GO" id="GO:0006357">
    <property type="term" value="P:regulation of transcription by RNA polymerase II"/>
    <property type="evidence" value="ECO:0007669"/>
    <property type="project" value="TreeGrafter"/>
</dbReference>
<evidence type="ECO:0000256" key="9">
    <source>
        <dbReference type="ARBA" id="ARBA00023015"/>
    </source>
</evidence>
<dbReference type="SMART" id="SM00513">
    <property type="entry name" value="SAP"/>
    <property type="match status" value="1"/>
</dbReference>
<dbReference type="InterPro" id="IPR036361">
    <property type="entry name" value="SAP_dom_sf"/>
</dbReference>
<comment type="caution">
    <text evidence="18">The sequence shown here is derived from an EMBL/GenBank/DDBJ whole genome shotgun (WGS) entry which is preliminary data.</text>
</comment>
<keyword evidence="7 13" id="KW-0694">RNA-binding</keyword>
<keyword evidence="9" id="KW-0805">Transcription regulation</keyword>
<keyword evidence="19" id="KW-1185">Reference proteome</keyword>
<dbReference type="Pfam" id="PF00076">
    <property type="entry name" value="RRM_1"/>
    <property type="match status" value="1"/>
</dbReference>
<evidence type="ECO:0000313" key="19">
    <source>
        <dbReference type="Proteomes" id="UP000271974"/>
    </source>
</evidence>
<dbReference type="InterPro" id="IPR000504">
    <property type="entry name" value="RRM_dom"/>
</dbReference>
<feature type="compositionally biased region" description="Polar residues" evidence="15">
    <location>
        <begin position="906"/>
        <end position="920"/>
    </location>
</feature>
<protein>
    <recommendedName>
        <fullName evidence="20">RRM domain-containing protein</fullName>
    </recommendedName>
</protein>
<dbReference type="InterPro" id="IPR034781">
    <property type="entry name" value="SAFB1_2_RBD"/>
</dbReference>
<accession>A0A433TCI2</accession>
<dbReference type="InterPro" id="IPR051738">
    <property type="entry name" value="SAF_Modulators"/>
</dbReference>
<evidence type="ECO:0000256" key="2">
    <source>
        <dbReference type="ARBA" id="ARBA00022481"/>
    </source>
</evidence>
<evidence type="ECO:0000256" key="1">
    <source>
        <dbReference type="ARBA" id="ARBA00004123"/>
    </source>
</evidence>
<dbReference type="CDD" id="cd12679">
    <property type="entry name" value="RRM_SAFB1_SAFB2"/>
    <property type="match status" value="1"/>
</dbReference>
<dbReference type="Gene3D" id="3.30.70.330">
    <property type="match status" value="1"/>
</dbReference>
<keyword evidence="6" id="KW-0832">Ubl conjugation</keyword>
<dbReference type="GO" id="GO:0050684">
    <property type="term" value="P:regulation of mRNA processing"/>
    <property type="evidence" value="ECO:0007669"/>
    <property type="project" value="TreeGrafter"/>
</dbReference>
<sequence>MAATSENKKLSDLRVIDMKNELDKRGLDKTGVKSVLYDRLLKALESEGEDPNLYQFEVAETPKKGLNPAKIKEDDCGDSMDNMDKEDADDEEDQLLMSNDGDMSSVMIAANGDQSFEEALINLQEKSSLDQKMEGYDKEVPVDQENVAEEETSNDLTDVQDLHEQEENLEEALENLEKTAVHQEAECSNAGLEDEVTDMLDGNNENVQESQEAVGAVEDNDIGTSAEPVASSNTSDLTQLSAAASTEKTTEETVPLKTDVPHDATAVDASSAAAQGSAEEKLVKPKAVATPAKNTSSSVKTSTSEGGDESFVVQVDDTMLNDIDADLLDGNLAEAKAVESAAVVTGDTSTVAKETEEGKAPAVAATTEQGAKASTSTAETKEGANDPASKDEKDAKPAAKSTPAKPVKKDEKVIQSSRNLWVSGLSSTTRATDLKALFSKHGKVLGAKVVTNARAPGSRCYGFVTMGTADEATKCIQHLHRTELHGRMISVERAKTEPQGAKTKVLPPSGIKSPPKSAARPLKKSTTPRKDDEKKDGPERKGDSKERTSRSASRKSESLYSDRELTEREKKELDVLSFEKIKAEREQERLRRKEMYLRHEERRRQLDRERDRYKHELIEKRQREESLKIERERKRLREMREQLERERIETERLRLETERLQMEREQEAYRREQQRVLQDRRPVKRTAERPVRDDDWPPKRHVDRYDGPDKHSRYERKPEKYERREYDRPQRSYDERRDERGGRHERYDQPLERHPPRPEREVRERDYNGATNSRRVIASGEEHHRPSYHHHHHREEQHRPSREPRSAREERPLPRESRGGPRHESRSDWKSERETSRGSGAGAAGWTSGPSEREVVASSSWAHEAEPEEEWGSGAVVINQSGSSGRPTFVQQPPMMTAGPVYISQPSMQGTTGVQGSISRQGDRYGMASTSVRRF</sequence>
<evidence type="ECO:0000256" key="5">
    <source>
        <dbReference type="ARBA" id="ARBA00022553"/>
    </source>
</evidence>
<dbReference type="InterPro" id="IPR003034">
    <property type="entry name" value="SAP_dom"/>
</dbReference>
<feature type="region of interest" description="Disordered" evidence="15">
    <location>
        <begin position="490"/>
        <end position="566"/>
    </location>
</feature>
<dbReference type="Pfam" id="PF02037">
    <property type="entry name" value="SAP"/>
    <property type="match status" value="1"/>
</dbReference>
<dbReference type="STRING" id="188477.A0A433TCI2"/>
<evidence type="ECO:0000256" key="15">
    <source>
        <dbReference type="SAM" id="MobiDB-lite"/>
    </source>
</evidence>
<feature type="region of interest" description="Disordered" evidence="15">
    <location>
        <begin position="65"/>
        <end position="91"/>
    </location>
</feature>
<feature type="region of interest" description="Disordered" evidence="15">
    <location>
        <begin position="587"/>
        <end position="613"/>
    </location>
</feature>
<keyword evidence="14" id="KW-0175">Coiled coil</keyword>
<dbReference type="PANTHER" id="PTHR15683">
    <property type="entry name" value="SCAFFOLD ATTACHMENT FACTOR B-RELATED"/>
    <property type="match status" value="1"/>
</dbReference>
<dbReference type="Proteomes" id="UP000271974">
    <property type="component" value="Unassembled WGS sequence"/>
</dbReference>
<dbReference type="SUPFAM" id="SSF54928">
    <property type="entry name" value="RNA-binding domain, RBD"/>
    <property type="match status" value="1"/>
</dbReference>
<evidence type="ECO:0000259" key="17">
    <source>
        <dbReference type="PROSITE" id="PS50800"/>
    </source>
</evidence>
<dbReference type="AlphaFoldDB" id="A0A433TCI2"/>
<name>A0A433TCI2_ELYCH</name>
<feature type="region of interest" description="Disordered" evidence="15">
    <location>
        <begin position="200"/>
        <end position="309"/>
    </location>
</feature>
<dbReference type="PROSITE" id="PS50800">
    <property type="entry name" value="SAP"/>
    <property type="match status" value="1"/>
</dbReference>
<proteinExistence type="predicted"/>
<keyword evidence="4" id="KW-1017">Isopeptide bond</keyword>
<feature type="compositionally biased region" description="Basic and acidic residues" evidence="15">
    <location>
        <begin position="379"/>
        <end position="397"/>
    </location>
</feature>
<comment type="subcellular location">
    <subcellularLocation>
        <location evidence="1">Nucleus</location>
    </subcellularLocation>
</comment>
<dbReference type="Gene3D" id="1.10.720.30">
    <property type="entry name" value="SAP domain"/>
    <property type="match status" value="1"/>
</dbReference>
<evidence type="ECO:0000259" key="16">
    <source>
        <dbReference type="PROSITE" id="PS50102"/>
    </source>
</evidence>
<reference evidence="18 19" key="1">
    <citation type="submission" date="2019-01" db="EMBL/GenBank/DDBJ databases">
        <title>A draft genome assembly of the solar-powered sea slug Elysia chlorotica.</title>
        <authorList>
            <person name="Cai H."/>
            <person name="Li Q."/>
            <person name="Fang X."/>
            <person name="Li J."/>
            <person name="Curtis N.E."/>
            <person name="Altenburger A."/>
            <person name="Shibata T."/>
            <person name="Feng M."/>
            <person name="Maeda T."/>
            <person name="Schwartz J.A."/>
            <person name="Shigenobu S."/>
            <person name="Lundholm N."/>
            <person name="Nishiyama T."/>
            <person name="Yang H."/>
            <person name="Hasebe M."/>
            <person name="Li S."/>
            <person name="Pierce S.K."/>
            <person name="Wang J."/>
        </authorList>
    </citation>
    <scope>NUCLEOTIDE SEQUENCE [LARGE SCALE GENOMIC DNA]</scope>
    <source>
        <strain evidence="18">EC2010</strain>
        <tissue evidence="18">Whole organism of an adult</tissue>
    </source>
</reference>
<feature type="domain" description="SAP" evidence="17">
    <location>
        <begin position="10"/>
        <end position="44"/>
    </location>
</feature>
<feature type="compositionally biased region" description="Basic and acidic residues" evidence="15">
    <location>
        <begin position="528"/>
        <end position="566"/>
    </location>
</feature>
<keyword evidence="8" id="KW-0007">Acetylation</keyword>
<organism evidence="18 19">
    <name type="scientific">Elysia chlorotica</name>
    <name type="common">Eastern emerald elysia</name>
    <name type="synonym">Sea slug</name>
    <dbReference type="NCBI Taxonomy" id="188477"/>
    <lineage>
        <taxon>Eukaryota</taxon>
        <taxon>Metazoa</taxon>
        <taxon>Spiralia</taxon>
        <taxon>Lophotrochozoa</taxon>
        <taxon>Mollusca</taxon>
        <taxon>Gastropoda</taxon>
        <taxon>Heterobranchia</taxon>
        <taxon>Euthyneura</taxon>
        <taxon>Panpulmonata</taxon>
        <taxon>Sacoglossa</taxon>
        <taxon>Placobranchoidea</taxon>
        <taxon>Plakobranchidae</taxon>
        <taxon>Elysia</taxon>
    </lineage>
</organism>
<feature type="compositionally biased region" description="Basic and acidic residues" evidence="15">
    <location>
        <begin position="794"/>
        <end position="836"/>
    </location>
</feature>
<dbReference type="PROSITE" id="PS50102">
    <property type="entry name" value="RRM"/>
    <property type="match status" value="1"/>
</dbReference>
<dbReference type="OrthoDB" id="79455at2759"/>
<keyword evidence="12" id="KW-0539">Nucleus</keyword>
<dbReference type="InterPro" id="IPR012677">
    <property type="entry name" value="Nucleotide-bd_a/b_plait_sf"/>
</dbReference>
<keyword evidence="11" id="KW-0804">Transcription</keyword>
<keyword evidence="10" id="KW-0238">DNA-binding</keyword>
<gene>
    <name evidence="18" type="ORF">EGW08_012925</name>
</gene>
<evidence type="ECO:0000256" key="8">
    <source>
        <dbReference type="ARBA" id="ARBA00022990"/>
    </source>
</evidence>
<evidence type="ECO:0000256" key="7">
    <source>
        <dbReference type="ARBA" id="ARBA00022884"/>
    </source>
</evidence>
<dbReference type="PANTHER" id="PTHR15683:SF8">
    <property type="entry name" value="SCAFFOLD ATTACHMENT FACTOR B, ISOFORM B"/>
    <property type="match status" value="1"/>
</dbReference>
<keyword evidence="3" id="KW-0678">Repressor</keyword>
<feature type="domain" description="RRM" evidence="16">
    <location>
        <begin position="418"/>
        <end position="496"/>
    </location>
</feature>
<feature type="region of interest" description="Disordered" evidence="15">
    <location>
        <begin position="906"/>
        <end position="935"/>
    </location>
</feature>
<dbReference type="GO" id="GO:0003723">
    <property type="term" value="F:RNA binding"/>
    <property type="evidence" value="ECO:0007669"/>
    <property type="project" value="UniProtKB-UniRule"/>
</dbReference>
<evidence type="ECO:0000256" key="3">
    <source>
        <dbReference type="ARBA" id="ARBA00022491"/>
    </source>
</evidence>
<feature type="compositionally biased region" description="Basic and acidic residues" evidence="15">
    <location>
        <begin position="657"/>
        <end position="767"/>
    </location>
</feature>
<feature type="compositionally biased region" description="Low complexity" evidence="15">
    <location>
        <begin position="295"/>
        <end position="304"/>
    </location>
</feature>
<dbReference type="GO" id="GO:0005634">
    <property type="term" value="C:nucleus"/>
    <property type="evidence" value="ECO:0007669"/>
    <property type="project" value="UniProtKB-SubCell"/>
</dbReference>
<evidence type="ECO:0000313" key="18">
    <source>
        <dbReference type="EMBL" id="RUS79307.1"/>
    </source>
</evidence>
<evidence type="ECO:0000256" key="11">
    <source>
        <dbReference type="ARBA" id="ARBA00023163"/>
    </source>
</evidence>
<feature type="compositionally biased region" description="Low complexity" evidence="15">
    <location>
        <begin position="264"/>
        <end position="277"/>
    </location>
</feature>
<feature type="region of interest" description="Disordered" evidence="15">
    <location>
        <begin position="657"/>
        <end position="873"/>
    </location>
</feature>
<evidence type="ECO:0000256" key="10">
    <source>
        <dbReference type="ARBA" id="ARBA00023125"/>
    </source>
</evidence>
<dbReference type="GO" id="GO:0043565">
    <property type="term" value="F:sequence-specific DNA binding"/>
    <property type="evidence" value="ECO:0007669"/>
    <property type="project" value="TreeGrafter"/>
</dbReference>
<feature type="compositionally biased region" description="Polar residues" evidence="15">
    <location>
        <begin position="366"/>
        <end position="378"/>
    </location>
</feature>
<dbReference type="EMBL" id="RQTK01000459">
    <property type="protein sequence ID" value="RUS79307.1"/>
    <property type="molecule type" value="Genomic_DNA"/>
</dbReference>